<feature type="region of interest" description="Disordered" evidence="6">
    <location>
        <begin position="153"/>
        <end position="187"/>
    </location>
</feature>
<feature type="compositionally biased region" description="Basic and acidic residues" evidence="6">
    <location>
        <begin position="153"/>
        <end position="166"/>
    </location>
</feature>
<dbReference type="Pfam" id="PF10239">
    <property type="entry name" value="DUF2465"/>
    <property type="match status" value="1"/>
</dbReference>
<keyword evidence="4 7" id="KW-1133">Transmembrane helix</keyword>
<keyword evidence="5 7" id="KW-0472">Membrane</keyword>
<dbReference type="Pfam" id="PF10507">
    <property type="entry name" value="TMEM65"/>
    <property type="match status" value="1"/>
</dbReference>
<name>A0A8S9ZYS5_9BILA</name>
<dbReference type="InterPro" id="IPR019537">
    <property type="entry name" value="TMEM65"/>
</dbReference>
<feature type="transmembrane region" description="Helical" evidence="7">
    <location>
        <begin position="278"/>
        <end position="296"/>
    </location>
</feature>
<organism evidence="8 9">
    <name type="scientific">Meloidogyne graminicola</name>
    <dbReference type="NCBI Taxonomy" id="189291"/>
    <lineage>
        <taxon>Eukaryota</taxon>
        <taxon>Metazoa</taxon>
        <taxon>Ecdysozoa</taxon>
        <taxon>Nematoda</taxon>
        <taxon>Chromadorea</taxon>
        <taxon>Rhabditida</taxon>
        <taxon>Tylenchina</taxon>
        <taxon>Tylenchomorpha</taxon>
        <taxon>Tylenchoidea</taxon>
        <taxon>Meloidogynidae</taxon>
        <taxon>Meloidogyninae</taxon>
        <taxon>Meloidogyne</taxon>
    </lineage>
</organism>
<dbReference type="PANTHER" id="PTHR21706">
    <property type="entry name" value="TRANSMEMBRANE PROTEIN 65"/>
    <property type="match status" value="1"/>
</dbReference>
<evidence type="ECO:0000313" key="9">
    <source>
        <dbReference type="Proteomes" id="UP000605970"/>
    </source>
</evidence>
<keyword evidence="9" id="KW-1185">Reference proteome</keyword>
<sequence>KVKKFAADAQKIAPVLLFNSPLKVDEWKILEHFVNALNDDYEKRTILLKKRIEVAVDSFLWSERIQKMEERIREICDKSLFKESTFSPVNLEHLIAADSNLLFMVKTSSKELRKKTKVHAVCDFKLPVDVLPDRGGRTEIMTPLQRETFEQQELQRAHQSFQEKRRGANHRGGGESRGGSARGGGRGGYQEGGEWYQAYGNFRGGKGGGVGQKRGHVFQHCDHIRIDDLAAAKQIANKIGPAERELLLQILVKQSPNYTDIRNEDEERELLFGQLKQLFTINTIPFIGFGFLDNAIMIMAGEYIDQSLGTFFCISTMAAAALGNIISVSVNRLGFKSPTLTSKQLESRKARITVNLARAFGLILGCLLGM</sequence>
<evidence type="ECO:0000256" key="4">
    <source>
        <dbReference type="ARBA" id="ARBA00022989"/>
    </source>
</evidence>
<feature type="transmembrane region" description="Helical" evidence="7">
    <location>
        <begin position="308"/>
        <end position="330"/>
    </location>
</feature>
<reference evidence="8" key="1">
    <citation type="journal article" date="2020" name="Ecol. Evol.">
        <title>Genome structure and content of the rice root-knot nematode (Meloidogyne graminicola).</title>
        <authorList>
            <person name="Phan N.T."/>
            <person name="Danchin E.G.J."/>
            <person name="Klopp C."/>
            <person name="Perfus-Barbeoch L."/>
            <person name="Kozlowski D.K."/>
            <person name="Koutsovoulos G.D."/>
            <person name="Lopez-Roques C."/>
            <person name="Bouchez O."/>
            <person name="Zahm M."/>
            <person name="Besnard G."/>
            <person name="Bellafiore S."/>
        </authorList>
    </citation>
    <scope>NUCLEOTIDE SEQUENCE</scope>
    <source>
        <strain evidence="8">VN-18</strain>
    </source>
</reference>
<comment type="caution">
    <text evidence="8">The sequence shown here is derived from an EMBL/GenBank/DDBJ whole genome shotgun (WGS) entry which is preliminary data.</text>
</comment>
<dbReference type="AlphaFoldDB" id="A0A8S9ZYS5"/>
<dbReference type="EMBL" id="JABEBT010000012">
    <property type="protein sequence ID" value="KAF7638410.1"/>
    <property type="molecule type" value="Genomic_DNA"/>
</dbReference>
<dbReference type="InterPro" id="IPR018797">
    <property type="entry name" value="FAM98"/>
</dbReference>
<dbReference type="GO" id="GO:0005739">
    <property type="term" value="C:mitochondrion"/>
    <property type="evidence" value="ECO:0007669"/>
    <property type="project" value="TreeGrafter"/>
</dbReference>
<comment type="similarity">
    <text evidence="2">Belongs to the FAM98 family.</text>
</comment>
<evidence type="ECO:0008006" key="10">
    <source>
        <dbReference type="Google" id="ProtNLM"/>
    </source>
</evidence>
<evidence type="ECO:0000256" key="7">
    <source>
        <dbReference type="SAM" id="Phobius"/>
    </source>
</evidence>
<dbReference type="Proteomes" id="UP000605970">
    <property type="component" value="Unassembled WGS sequence"/>
</dbReference>
<comment type="subcellular location">
    <subcellularLocation>
        <location evidence="1">Membrane</location>
        <topology evidence="1">Multi-pass membrane protein</topology>
    </subcellularLocation>
</comment>
<evidence type="ECO:0000256" key="2">
    <source>
        <dbReference type="ARBA" id="ARBA00007218"/>
    </source>
</evidence>
<gene>
    <name evidence="8" type="ORF">Mgra_00002088</name>
</gene>
<dbReference type="PANTHER" id="PTHR21706:SF15">
    <property type="entry name" value="TRANSMEMBRANE PROTEIN 65"/>
    <property type="match status" value="1"/>
</dbReference>
<accession>A0A8S9ZYS5</accession>
<dbReference type="GO" id="GO:0016020">
    <property type="term" value="C:membrane"/>
    <property type="evidence" value="ECO:0007669"/>
    <property type="project" value="UniProtKB-SubCell"/>
</dbReference>
<proteinExistence type="inferred from homology"/>
<dbReference type="OrthoDB" id="430821at2759"/>
<evidence type="ECO:0000256" key="6">
    <source>
        <dbReference type="SAM" id="MobiDB-lite"/>
    </source>
</evidence>
<evidence type="ECO:0000313" key="8">
    <source>
        <dbReference type="EMBL" id="KAF7638410.1"/>
    </source>
</evidence>
<evidence type="ECO:0000256" key="3">
    <source>
        <dbReference type="ARBA" id="ARBA00022692"/>
    </source>
</evidence>
<evidence type="ECO:0000256" key="1">
    <source>
        <dbReference type="ARBA" id="ARBA00004141"/>
    </source>
</evidence>
<keyword evidence="3 7" id="KW-0812">Transmembrane</keyword>
<evidence type="ECO:0000256" key="5">
    <source>
        <dbReference type="ARBA" id="ARBA00023136"/>
    </source>
</evidence>
<feature type="non-terminal residue" evidence="8">
    <location>
        <position position="1"/>
    </location>
</feature>
<feature type="compositionally biased region" description="Gly residues" evidence="6">
    <location>
        <begin position="175"/>
        <end position="187"/>
    </location>
</feature>
<protein>
    <recommendedName>
        <fullName evidence="10">Transmembrane protein 65</fullName>
    </recommendedName>
</protein>